<dbReference type="AlphaFoldDB" id="A0A1Y3CJM2"/>
<evidence type="ECO:0000313" key="2">
    <source>
        <dbReference type="Proteomes" id="UP000242765"/>
    </source>
</evidence>
<protein>
    <submittedName>
        <fullName evidence="1">DUF3261 domain-containing protein</fullName>
    </submittedName>
</protein>
<evidence type="ECO:0000313" key="1">
    <source>
        <dbReference type="EMBL" id="OTG67371.1"/>
    </source>
</evidence>
<dbReference type="RefSeq" id="WP_086202228.1">
    <property type="nucleotide sequence ID" value="NZ_NEGB01000001.1"/>
</dbReference>
<dbReference type="InterPro" id="IPR021675">
    <property type="entry name" value="DUF3261"/>
</dbReference>
<comment type="caution">
    <text evidence="1">The sequence shown here is derived from an EMBL/GenBank/DDBJ whole genome shotgun (WGS) entry which is preliminary data.</text>
</comment>
<keyword evidence="2" id="KW-1185">Reference proteome</keyword>
<dbReference type="Pfam" id="PF11659">
    <property type="entry name" value="DUF3261"/>
    <property type="match status" value="1"/>
</dbReference>
<name>A0A1Y3CJM2_9GAMM</name>
<reference evidence="1 2" key="1">
    <citation type="submission" date="2017-04" db="EMBL/GenBank/DDBJ databases">
        <title>High diversity of culturable Acinetobacter species in natural soil and water ecosystems.</title>
        <authorList>
            <person name="Nemec A."/>
            <person name="Radolfova-Krizova L."/>
        </authorList>
    </citation>
    <scope>NUCLEOTIDE SEQUENCE [LARGE SCALE GENOMIC DNA]</scope>
    <source>
        <strain evidence="1 2">ANC 4999</strain>
    </source>
</reference>
<accession>A0A1Y3CJM2</accession>
<proteinExistence type="predicted"/>
<dbReference type="Proteomes" id="UP000242765">
    <property type="component" value="Unassembled WGS sequence"/>
</dbReference>
<dbReference type="OrthoDB" id="6708426at2"/>
<sequence length="181" mass="20933">MQLKWIGGLFGIMLGLNLSGCQAWIPKAQGLASAQWAVQSYQRQDQVEVQWKQQSFSFLLYQQQHGLSLDLVALSLTGQQLFKLKFDGQQVYVEQRIEQMKLLPFNFVVRDILFATYPNFAQLQHDRVAVQYDGEKNQSILINQQPVLHIHDLTDYIELDNVQVPYQMVFSTVPNTLENNE</sequence>
<dbReference type="EMBL" id="NEGB01000001">
    <property type="protein sequence ID" value="OTG67371.1"/>
    <property type="molecule type" value="Genomic_DNA"/>
</dbReference>
<organism evidence="1 2">
    <name type="scientific">Acinetobacter silvestris</name>
    <dbReference type="NCBI Taxonomy" id="1977882"/>
    <lineage>
        <taxon>Bacteria</taxon>
        <taxon>Pseudomonadati</taxon>
        <taxon>Pseudomonadota</taxon>
        <taxon>Gammaproteobacteria</taxon>
        <taxon>Moraxellales</taxon>
        <taxon>Moraxellaceae</taxon>
        <taxon>Acinetobacter</taxon>
    </lineage>
</organism>
<dbReference type="STRING" id="1977882.B9T28_01715"/>
<gene>
    <name evidence="1" type="ORF">B9T28_01715</name>
</gene>